<dbReference type="AlphaFoldDB" id="A0A9E6MZS3"/>
<organism evidence="1 2">
    <name type="scientific">Ferrovum myxofaciens</name>
    <dbReference type="NCBI Taxonomy" id="416213"/>
    <lineage>
        <taxon>Bacteria</taxon>
        <taxon>Pseudomonadati</taxon>
        <taxon>Pseudomonadota</taxon>
        <taxon>Betaproteobacteria</taxon>
        <taxon>Ferrovales</taxon>
        <taxon>Ferrovaceae</taxon>
        <taxon>Ferrovum</taxon>
    </lineage>
</organism>
<accession>A0A9E6MZS3</accession>
<proteinExistence type="predicted"/>
<gene>
    <name evidence="1" type="ORF">JZL65_02950</name>
</gene>
<dbReference type="RefSeq" id="WP_273145534.1">
    <property type="nucleotide sequence ID" value="NZ_CP053675.1"/>
</dbReference>
<sequence length="269" mass="28888">MFSQTINSPHNVTLNNKSSSIYERGIMSFKNSIILLSTAYCLLLQGCSQKKSDSDIKQQTTNISSISANNDTTANIYPPSIGKLKSVELGQAVLMFMPPSDGTKLISWAFQSDNGVVWLDDSYKSAADGSNYRTGLMRINVDGVKSTILKKEIAELAWSVTYTGSSNPNFGVDTITLEPGIDDGDQCFGSITENCTFNPLMSLAKANITVDVLCKTEQVDGTIVGLSLSENGKKSIQAIWLTSGGSGGQASSIKLLVNQSKNDVCKDSH</sequence>
<evidence type="ECO:0000313" key="2">
    <source>
        <dbReference type="Proteomes" id="UP000683551"/>
    </source>
</evidence>
<reference evidence="1" key="1">
    <citation type="submission" date="2021-02" db="EMBL/GenBank/DDBJ databases">
        <title>Comparative genomics of Ferrovum myxofaciens strains, predominant extremophile bacteria forming large biofilm stalactites in acid mine ecosystems.</title>
        <authorList>
            <person name="Burkartova K."/>
            <person name="Ridl J."/>
            <person name="Pajer P."/>
            <person name="Falteisek L."/>
        </authorList>
    </citation>
    <scope>NUCLEOTIDE SEQUENCE</scope>
    <source>
        <strain evidence="1">MI1III</strain>
    </source>
</reference>
<evidence type="ECO:0000313" key="1">
    <source>
        <dbReference type="EMBL" id="QWY78057.1"/>
    </source>
</evidence>
<name>A0A9E6MZS3_9PROT</name>
<dbReference type="EMBL" id="CP071137">
    <property type="protein sequence ID" value="QWY78057.1"/>
    <property type="molecule type" value="Genomic_DNA"/>
</dbReference>
<dbReference type="Proteomes" id="UP000683551">
    <property type="component" value="Chromosome"/>
</dbReference>
<protein>
    <submittedName>
        <fullName evidence="1">Uncharacterized protein</fullName>
    </submittedName>
</protein>